<feature type="region of interest" description="Disordered" evidence="1">
    <location>
        <begin position="117"/>
        <end position="180"/>
    </location>
</feature>
<dbReference type="OrthoDB" id="10266080at2759"/>
<sequence>MSEQKGSVRQLPPGKLNNIKKIFEDGEGSSASKSDKSMPPARPLQPPSRAKSPVQQHPPRLQPQSQQHSKFLAANQQQQQATSAVQATEHVVQNRDQNFVSGHKLCDAGRFTSSHSLASELTQQGKDVKKLNPSVIGKFSAPSDNNPTPQNLISDKGTSAASTPKPAFRHSRESSAGGETVIVDNPLYTSVQLPAKTAQEISDLYAKVNKPKKDADGLPRKVSFTPEDKEAAGFSRREAIRKNAVERRKTIAGGETEGEEVGGNSVNVAERMKLFDVTKGAKPTLPQKPDSVKRKFSMRTQKEFDEQQQHRSQVFSQNDSEDGGVYSPPWDTSKSSILEKLQKSKPSPAVLLEKSDSPGFTGKLGAATKTPGPGMVLKHPDISTPKLTAKVEENVVLRNQPKSKSAESSSESSPQRAAASAPPKPPRTHAHDDYLRVKVSVSQNFDMKPSTDTSHQTNVRKTVNIITSPEKAEAHRETEYTSIKDRITKLQQHSETSSSSSDPPLLPPVSFTEKNNEQNTVRTPAPSRPPPPRRRPNSDDRPSISSTFSQSSTEDDIGPVIIPVSPQARIPQQKQVPNTPGLNTRRPSDKLPPEPDPSKSVQKFPLRKSYSSECLHSSRGSSLNGEWGDEDSANGMSRSSYESQYEAVIDPDGYAVPNVFLRLPGQKKLSIKDDNLDVSPTQFLTRIKGFSGDSLSDKSQQAQGIKAVSVQEQSLEKVNKKKMNMVKQKINQAYADVDFTVGGPSERGDSDWQIVNQEQGEIFADITAYAGEAVVEPTVLKKRIEYCTSVRLKSSKSIRHCKEYLSAVYPQLFEYCLIVGLQRLVDVDGYEPHVKFKFPENV</sequence>
<accession>A0A8S3YYA8</accession>
<feature type="non-terminal residue" evidence="2">
    <location>
        <position position="842"/>
    </location>
</feature>
<feature type="compositionally biased region" description="Polar residues" evidence="1">
    <location>
        <begin position="609"/>
        <end position="624"/>
    </location>
</feature>
<keyword evidence="3" id="KW-1185">Reference proteome</keyword>
<feature type="compositionally biased region" description="Basic and acidic residues" evidence="1">
    <location>
        <begin position="586"/>
        <end position="597"/>
    </location>
</feature>
<reference evidence="2" key="1">
    <citation type="submission" date="2021-04" db="EMBL/GenBank/DDBJ databases">
        <authorList>
            <consortium name="Molecular Ecology Group"/>
        </authorList>
    </citation>
    <scope>NUCLEOTIDE SEQUENCE</scope>
</reference>
<feature type="compositionally biased region" description="Basic and acidic residues" evidence="1">
    <location>
        <begin position="300"/>
        <end position="309"/>
    </location>
</feature>
<feature type="compositionally biased region" description="Basic and acidic residues" evidence="1">
    <location>
        <begin position="470"/>
        <end position="488"/>
    </location>
</feature>
<feature type="compositionally biased region" description="Basic and acidic residues" evidence="1">
    <location>
        <begin position="226"/>
        <end position="236"/>
    </location>
</feature>
<gene>
    <name evidence="2" type="ORF">CUNI_LOCUS6756</name>
</gene>
<evidence type="ECO:0000313" key="2">
    <source>
        <dbReference type="EMBL" id="CAG5121198.1"/>
    </source>
</evidence>
<feature type="compositionally biased region" description="Low complexity" evidence="1">
    <location>
        <begin position="73"/>
        <end position="87"/>
    </location>
</feature>
<feature type="compositionally biased region" description="Polar residues" evidence="1">
    <location>
        <begin position="440"/>
        <end position="467"/>
    </location>
</feature>
<feature type="compositionally biased region" description="Polar residues" evidence="1">
    <location>
        <begin position="570"/>
        <end position="582"/>
    </location>
</feature>
<dbReference type="AlphaFoldDB" id="A0A8S3YYA8"/>
<feature type="compositionally biased region" description="Low complexity" evidence="1">
    <location>
        <begin position="400"/>
        <end position="421"/>
    </location>
</feature>
<dbReference type="Proteomes" id="UP000678393">
    <property type="component" value="Unassembled WGS sequence"/>
</dbReference>
<feature type="non-terminal residue" evidence="2">
    <location>
        <position position="1"/>
    </location>
</feature>
<feature type="region of interest" description="Disordered" evidence="1">
    <location>
        <begin position="278"/>
        <end position="638"/>
    </location>
</feature>
<protein>
    <submittedName>
        <fullName evidence="2">Uncharacterized protein</fullName>
    </submittedName>
</protein>
<dbReference type="EMBL" id="CAJHNH020001035">
    <property type="protein sequence ID" value="CAG5121198.1"/>
    <property type="molecule type" value="Genomic_DNA"/>
</dbReference>
<proteinExistence type="predicted"/>
<feature type="region of interest" description="Disordered" evidence="1">
    <location>
        <begin position="211"/>
        <end position="236"/>
    </location>
</feature>
<comment type="caution">
    <text evidence="2">The sequence shown here is derived from an EMBL/GenBank/DDBJ whole genome shotgun (WGS) entry which is preliminary data.</text>
</comment>
<organism evidence="2 3">
    <name type="scientific">Candidula unifasciata</name>
    <dbReference type="NCBI Taxonomy" id="100452"/>
    <lineage>
        <taxon>Eukaryota</taxon>
        <taxon>Metazoa</taxon>
        <taxon>Spiralia</taxon>
        <taxon>Lophotrochozoa</taxon>
        <taxon>Mollusca</taxon>
        <taxon>Gastropoda</taxon>
        <taxon>Heterobranchia</taxon>
        <taxon>Euthyneura</taxon>
        <taxon>Panpulmonata</taxon>
        <taxon>Eupulmonata</taxon>
        <taxon>Stylommatophora</taxon>
        <taxon>Helicina</taxon>
        <taxon>Helicoidea</taxon>
        <taxon>Geomitridae</taxon>
        <taxon>Candidula</taxon>
    </lineage>
</organism>
<name>A0A8S3YYA8_9EUPU</name>
<feature type="compositionally biased region" description="Polar residues" evidence="1">
    <location>
        <begin position="142"/>
        <end position="162"/>
    </location>
</feature>
<evidence type="ECO:0000256" key="1">
    <source>
        <dbReference type="SAM" id="MobiDB-lite"/>
    </source>
</evidence>
<feature type="region of interest" description="Disordered" evidence="1">
    <location>
        <begin position="1"/>
        <end position="89"/>
    </location>
</feature>
<feature type="compositionally biased region" description="Low complexity" evidence="1">
    <location>
        <begin position="543"/>
        <end position="552"/>
    </location>
</feature>
<evidence type="ECO:0000313" key="3">
    <source>
        <dbReference type="Proteomes" id="UP000678393"/>
    </source>
</evidence>